<dbReference type="PROSITE" id="PS50862">
    <property type="entry name" value="AA_TRNA_LIGASE_II"/>
    <property type="match status" value="1"/>
</dbReference>
<keyword evidence="10 11" id="KW-0030">Aminoacyl-tRNA synthetase</keyword>
<organism evidence="13 14">
    <name type="scientific">Methanomethylophilus alvi</name>
    <dbReference type="NCBI Taxonomy" id="1291540"/>
    <lineage>
        <taxon>Archaea</taxon>
        <taxon>Methanobacteriati</taxon>
        <taxon>Thermoplasmatota</taxon>
        <taxon>Thermoplasmata</taxon>
        <taxon>Methanomassiliicoccales</taxon>
        <taxon>Methanomethylophilaceae</taxon>
        <taxon>Methanomethylophilus</taxon>
    </lineage>
</organism>
<evidence type="ECO:0000256" key="10">
    <source>
        <dbReference type="ARBA" id="ARBA00023146"/>
    </source>
</evidence>
<dbReference type="AlphaFoldDB" id="A0A3G3IIV1"/>
<dbReference type="NCBIfam" id="TIGR00468">
    <property type="entry name" value="pheS"/>
    <property type="match status" value="1"/>
</dbReference>
<evidence type="ECO:0000256" key="8">
    <source>
        <dbReference type="ARBA" id="ARBA00022842"/>
    </source>
</evidence>
<comment type="subunit">
    <text evidence="11">Tetramer of two alpha and two beta subunits.</text>
</comment>
<dbReference type="GO" id="GO:0006432">
    <property type="term" value="P:phenylalanyl-tRNA aminoacylation"/>
    <property type="evidence" value="ECO:0007669"/>
    <property type="project" value="UniProtKB-UniRule"/>
</dbReference>
<keyword evidence="6 11" id="KW-0547">Nucleotide-binding</keyword>
<dbReference type="Proteomes" id="UP000273278">
    <property type="component" value="Chromosome"/>
</dbReference>
<dbReference type="RefSeq" id="WP_015505268.1">
    <property type="nucleotide sequence ID" value="NZ_CP017686.1"/>
</dbReference>
<dbReference type="EMBL" id="CP017686">
    <property type="protein sequence ID" value="AYQ55494.1"/>
    <property type="molecule type" value="Genomic_DNA"/>
</dbReference>
<dbReference type="OMA" id="FRAYNIH"/>
<evidence type="ECO:0000256" key="4">
    <source>
        <dbReference type="ARBA" id="ARBA00022598"/>
    </source>
</evidence>
<dbReference type="GO" id="GO:0004826">
    <property type="term" value="F:phenylalanine-tRNA ligase activity"/>
    <property type="evidence" value="ECO:0007669"/>
    <property type="project" value="UniProtKB-UniRule"/>
</dbReference>
<dbReference type="GO" id="GO:0000049">
    <property type="term" value="F:tRNA binding"/>
    <property type="evidence" value="ECO:0007669"/>
    <property type="project" value="InterPro"/>
</dbReference>
<dbReference type="GeneID" id="41322151"/>
<feature type="binding site" evidence="11">
    <location>
        <position position="430"/>
    </location>
    <ligand>
        <name>L-phenylalanine</name>
        <dbReference type="ChEBI" id="CHEBI:58095"/>
    </ligand>
</feature>
<dbReference type="GO" id="GO:0005524">
    <property type="term" value="F:ATP binding"/>
    <property type="evidence" value="ECO:0007669"/>
    <property type="project" value="UniProtKB-UniRule"/>
</dbReference>
<keyword evidence="4 11" id="KW-0436">Ligase</keyword>
<evidence type="ECO:0000256" key="2">
    <source>
        <dbReference type="ARBA" id="ARBA00006703"/>
    </source>
</evidence>
<comment type="subcellular location">
    <subcellularLocation>
        <location evidence="1 11">Cytoplasm</location>
    </subcellularLocation>
</comment>
<dbReference type="NCBIfam" id="NF003210">
    <property type="entry name" value="PRK04172.1"/>
    <property type="match status" value="1"/>
</dbReference>
<dbReference type="SUPFAM" id="SSF55681">
    <property type="entry name" value="Class II aaRS and biotin synthetases"/>
    <property type="match status" value="1"/>
</dbReference>
<keyword evidence="3 11" id="KW-0963">Cytoplasm</keyword>
<feature type="binding site" evidence="11">
    <location>
        <position position="454"/>
    </location>
    <ligand>
        <name>L-phenylalanine</name>
        <dbReference type="ChEBI" id="CHEBI:58095"/>
    </ligand>
</feature>
<dbReference type="GO" id="GO:0005737">
    <property type="term" value="C:cytoplasm"/>
    <property type="evidence" value="ECO:0007669"/>
    <property type="project" value="UniProtKB-SubCell"/>
</dbReference>
<dbReference type="PANTHER" id="PTHR11538">
    <property type="entry name" value="PHENYLALANYL-TRNA SYNTHETASE"/>
    <property type="match status" value="1"/>
</dbReference>
<feature type="binding site" evidence="11">
    <location>
        <position position="351"/>
    </location>
    <ligand>
        <name>L-phenylalanine</name>
        <dbReference type="ChEBI" id="CHEBI:58095"/>
    </ligand>
</feature>
<evidence type="ECO:0000256" key="3">
    <source>
        <dbReference type="ARBA" id="ARBA00022490"/>
    </source>
</evidence>
<name>A0A3G3IIV1_9ARCH</name>
<evidence type="ECO:0000256" key="5">
    <source>
        <dbReference type="ARBA" id="ARBA00022723"/>
    </source>
</evidence>
<keyword evidence="9 11" id="KW-0648">Protein biosynthesis</keyword>
<accession>A0A3G3IIV1</accession>
<evidence type="ECO:0000256" key="7">
    <source>
        <dbReference type="ARBA" id="ARBA00022840"/>
    </source>
</evidence>
<proteinExistence type="inferred from homology"/>
<evidence type="ECO:0000313" key="14">
    <source>
        <dbReference type="Proteomes" id="UP000273278"/>
    </source>
</evidence>
<dbReference type="InterPro" id="IPR045864">
    <property type="entry name" value="aa-tRNA-synth_II/BPL/LPL"/>
</dbReference>
<dbReference type="PANTHER" id="PTHR11538:SF40">
    <property type="entry name" value="PHENYLALANINE--TRNA LIGASE ALPHA SUBUNIT"/>
    <property type="match status" value="1"/>
</dbReference>
<evidence type="ECO:0000313" key="13">
    <source>
        <dbReference type="EMBL" id="AYQ55494.1"/>
    </source>
</evidence>
<dbReference type="GO" id="GO:0000287">
    <property type="term" value="F:magnesium ion binding"/>
    <property type="evidence" value="ECO:0007669"/>
    <property type="project" value="UniProtKB-UniRule"/>
</dbReference>
<feature type="binding site" evidence="11">
    <location>
        <begin position="390"/>
        <end position="392"/>
    </location>
    <ligand>
        <name>L-phenylalanine</name>
        <dbReference type="ChEBI" id="CHEBI:58095"/>
    </ligand>
</feature>
<dbReference type="InterPro" id="IPR002319">
    <property type="entry name" value="Phenylalanyl-tRNA_Synthase"/>
</dbReference>
<dbReference type="InterPro" id="IPR022917">
    <property type="entry name" value="Phe_tRNA_ligase_alpha_bac/arc"/>
</dbReference>
<keyword evidence="7 11" id="KW-0067">ATP-binding</keyword>
<evidence type="ECO:0000256" key="6">
    <source>
        <dbReference type="ARBA" id="ARBA00022741"/>
    </source>
</evidence>
<dbReference type="InterPro" id="IPR004529">
    <property type="entry name" value="Phe-tRNA-synth_IIc_asu"/>
</dbReference>
<comment type="catalytic activity">
    <reaction evidence="11">
        <text>tRNA(Phe) + L-phenylalanine + ATP = L-phenylalanyl-tRNA(Phe) + AMP + diphosphate + H(+)</text>
        <dbReference type="Rhea" id="RHEA:19413"/>
        <dbReference type="Rhea" id="RHEA-COMP:9668"/>
        <dbReference type="Rhea" id="RHEA-COMP:9699"/>
        <dbReference type="ChEBI" id="CHEBI:15378"/>
        <dbReference type="ChEBI" id="CHEBI:30616"/>
        <dbReference type="ChEBI" id="CHEBI:33019"/>
        <dbReference type="ChEBI" id="CHEBI:58095"/>
        <dbReference type="ChEBI" id="CHEBI:78442"/>
        <dbReference type="ChEBI" id="CHEBI:78531"/>
        <dbReference type="ChEBI" id="CHEBI:456215"/>
        <dbReference type="EC" id="6.1.1.20"/>
    </reaction>
</comment>
<gene>
    <name evidence="11" type="primary">pheS</name>
    <name evidence="13" type="ORF">BKD89_06765</name>
</gene>
<feature type="binding site" evidence="11">
    <location>
        <position position="432"/>
    </location>
    <ligand>
        <name>Mg(2+)</name>
        <dbReference type="ChEBI" id="CHEBI:18420"/>
        <note>ligand shared with heterodimeric partner</note>
    </ligand>
</feature>
<reference evidence="13 14" key="1">
    <citation type="submission" date="2016-10" db="EMBL/GenBank/DDBJ databases">
        <title>Complete genome of the TMA-utilizing, human hosted archaeon Methanomethylophilus alvus Gen. nov, sp. nov., strain Mx-05, derived from a pure culture.</title>
        <authorList>
            <person name="Brugere J.-F."/>
            <person name="Ben Hania W."/>
            <person name="Chaudhary P.P."/>
            <person name="Gaci N."/>
            <person name="Borrel G."/>
            <person name="Cao Van Tuat L."/>
            <person name="Fardeau M.-L."/>
            <person name="Harris H.M.B."/>
            <person name="O'Toole P.W."/>
            <person name="Ollivier B."/>
        </authorList>
    </citation>
    <scope>NUCLEOTIDE SEQUENCE [LARGE SCALE GENOMIC DNA]</scope>
    <source>
        <strain evidence="13 14">Mx-05</strain>
    </source>
</reference>
<evidence type="ECO:0000256" key="11">
    <source>
        <dbReference type="HAMAP-Rule" id="MF_00282"/>
    </source>
</evidence>
<sequence length="505" mass="55980">MNMKEVLDGLSYNEKKLLLALDRNGGRGSPADMIAGGDFSLEVEVMGSASWLASKGLAGIKESSERSYALTDPEASAKGLPERHALTAIDAAGGKMSIGDLAQAIPGEDKIAVGWLMRKKLASMADEAGTNVLSLTDAGRKALTQQMPDEVLIAEMLKAPVSEKDADPKVVKDLKGRKGMIKEVVETEREISLTSDGTEAARSGIVLREEVTDVTDELVQSGKWKDVEYRKYDVQTFAPASYAAKKNPLTRLGNEVRELFTDMGFTEMSSEYVQPAFWNMDALFIPQDHPARDMQDTFFLEHPEHLDLEDGELVAKIKAIHENGGDTGSSGWGGEWSEEKASQALLRTHSTVSSIRYIAAHPDAPQKAFSISRIFRKESIDATHLPEFSQIEGIVIDKNANLDMLISLIREFYARMGFDKIHVRPSYFPYTEPSLELEVFFNGKWLELGGAGIFRPEVLAPFGVKYPVLAWGFGFERLAMLKWNIKDIRDLYISDIDSLRKNTVF</sequence>
<feature type="domain" description="Aminoacyl-transfer RNA synthetases class-II family profile" evidence="12">
    <location>
        <begin position="250"/>
        <end position="481"/>
    </location>
</feature>
<dbReference type="Pfam" id="PF01409">
    <property type="entry name" value="tRNA-synt_2d"/>
    <property type="match status" value="1"/>
</dbReference>
<dbReference type="HAMAP" id="MF_00282">
    <property type="entry name" value="Phe_tRNA_synth_alpha2"/>
    <property type="match status" value="1"/>
</dbReference>
<dbReference type="Gene3D" id="3.30.930.10">
    <property type="entry name" value="Bira Bifunctional Protein, Domain 2"/>
    <property type="match status" value="1"/>
</dbReference>
<protein>
    <recommendedName>
        <fullName evidence="11">Phenylalanine--tRNA ligase alpha subunit</fullName>
        <ecNumber evidence="11">6.1.1.20</ecNumber>
    </recommendedName>
    <alternativeName>
        <fullName evidence="11">Phenylalanyl-tRNA synthetase alpha subunit</fullName>
        <shortName evidence="11">PheRS</shortName>
    </alternativeName>
</protein>
<comment type="similarity">
    <text evidence="2 11">Belongs to the class-II aminoacyl-tRNA synthetase family. Phe-tRNA synthetase alpha subunit type 2 subfamily.</text>
</comment>
<dbReference type="InterPro" id="IPR006195">
    <property type="entry name" value="aa-tRNA-synth_II"/>
</dbReference>
<evidence type="ECO:0000256" key="1">
    <source>
        <dbReference type="ARBA" id="ARBA00004496"/>
    </source>
</evidence>
<comment type="cofactor">
    <cofactor evidence="11">
        <name>Mg(2+)</name>
        <dbReference type="ChEBI" id="CHEBI:18420"/>
    </cofactor>
    <text evidence="11">Binds 2 magnesium ions per tetramer.</text>
</comment>
<keyword evidence="8 11" id="KW-0460">Magnesium</keyword>
<keyword evidence="5 11" id="KW-0479">Metal-binding</keyword>
<dbReference type="EC" id="6.1.1.20" evidence="11"/>
<evidence type="ECO:0000259" key="12">
    <source>
        <dbReference type="PROSITE" id="PS50862"/>
    </source>
</evidence>
<dbReference type="CDD" id="cd00496">
    <property type="entry name" value="PheRS_alpha_core"/>
    <property type="match status" value="1"/>
</dbReference>
<evidence type="ECO:0000256" key="9">
    <source>
        <dbReference type="ARBA" id="ARBA00022917"/>
    </source>
</evidence>